<dbReference type="PIRSF" id="PIRSF019883">
    <property type="entry name" value="UCP019883"/>
    <property type="match status" value="1"/>
</dbReference>
<keyword evidence="3" id="KW-1185">Reference proteome</keyword>
<reference evidence="2 3" key="1">
    <citation type="submission" date="2022-07" db="EMBL/GenBank/DDBJ databases">
        <authorList>
            <person name="Xamxidin M."/>
            <person name="Wu M."/>
        </authorList>
    </citation>
    <scope>NUCLEOTIDE SEQUENCE [LARGE SCALE GENOMIC DNA]</scope>
    <source>
        <strain evidence="2 3">NBRC 111650</strain>
    </source>
</reference>
<feature type="transmembrane region" description="Helical" evidence="1">
    <location>
        <begin position="47"/>
        <end position="69"/>
    </location>
</feature>
<feature type="transmembrane region" description="Helical" evidence="1">
    <location>
        <begin position="75"/>
        <end position="96"/>
    </location>
</feature>
<gene>
    <name evidence="2" type="ORF">NQT62_12310</name>
</gene>
<dbReference type="Pfam" id="PF10993">
    <property type="entry name" value="DUF2818"/>
    <property type="match status" value="1"/>
</dbReference>
<evidence type="ECO:0000313" key="2">
    <source>
        <dbReference type="EMBL" id="MCQ8897218.1"/>
    </source>
</evidence>
<feature type="transmembrane region" description="Helical" evidence="1">
    <location>
        <begin position="6"/>
        <end position="26"/>
    </location>
</feature>
<protein>
    <submittedName>
        <fullName evidence="2">DUF2818 family protein</fullName>
    </submittedName>
</protein>
<dbReference type="Proteomes" id="UP001204142">
    <property type="component" value="Unassembled WGS sequence"/>
</dbReference>
<keyword evidence="1" id="KW-0472">Membrane</keyword>
<keyword evidence="1" id="KW-1133">Transmembrane helix</keyword>
<evidence type="ECO:0000313" key="3">
    <source>
        <dbReference type="Proteomes" id="UP001204142"/>
    </source>
</evidence>
<accession>A0ABT1WJY3</accession>
<keyword evidence="1" id="KW-0812">Transmembrane</keyword>
<dbReference type="InterPro" id="IPR016768">
    <property type="entry name" value="UCP019883"/>
</dbReference>
<name>A0ABT1WJY3_9BURK</name>
<sequence>MSVSQAVGHWLLFGLAILMANLPFVSNRLMGVVRLQRKSGWTRVLEVLAGYLLVGLIGFGIEATVSQITPQRWEFYALTACLFLVLGFPGFVYRFLWRSAKH</sequence>
<proteinExistence type="predicted"/>
<organism evidence="2 3">
    <name type="scientific">Limnobacter humi</name>
    <dbReference type="NCBI Taxonomy" id="1778671"/>
    <lineage>
        <taxon>Bacteria</taxon>
        <taxon>Pseudomonadati</taxon>
        <taxon>Pseudomonadota</taxon>
        <taxon>Betaproteobacteria</taxon>
        <taxon>Burkholderiales</taxon>
        <taxon>Burkholderiaceae</taxon>
        <taxon>Limnobacter</taxon>
    </lineage>
</organism>
<comment type="caution">
    <text evidence="2">The sequence shown here is derived from an EMBL/GenBank/DDBJ whole genome shotgun (WGS) entry which is preliminary data.</text>
</comment>
<dbReference type="EMBL" id="JANIGO010000004">
    <property type="protein sequence ID" value="MCQ8897218.1"/>
    <property type="molecule type" value="Genomic_DNA"/>
</dbReference>
<evidence type="ECO:0000256" key="1">
    <source>
        <dbReference type="SAM" id="Phobius"/>
    </source>
</evidence>